<comment type="caution">
    <text evidence="1">The sequence shown here is derived from an EMBL/GenBank/DDBJ whole genome shotgun (WGS) entry which is preliminary data.</text>
</comment>
<dbReference type="EMBL" id="CAUYUJ010018609">
    <property type="protein sequence ID" value="CAK0884953.1"/>
    <property type="molecule type" value="Genomic_DNA"/>
</dbReference>
<protein>
    <recommendedName>
        <fullName evidence="3">Calpain catalytic domain-containing protein</fullName>
    </recommendedName>
</protein>
<sequence length="310" mass="34358">VWDLTEEVSSDGTAAALIQPVDPDDETPCQWCADVLSASVYGNSLDDLATMVVSFAGGPVFQATRLVNAHQIGQFTLVEQAPGFDGLEVVGAAFEFNRGGGRLFINWGDLVAKLHLNKNQNGPYWFHKRRARWVELSTKLGGTSGCARQNIPYDQRQHEREPDRCLEFPSVSLRLLLIQCIRHARAPSERQGRLSDASDQAAFGRIYTSLMCKLPRNFTFVIRCDWQAKKVGTVHVGRCPVTINVVDTAVGLSEIAAAVQAEKVPTMRLWENQMQRILRMGGQVLTDFTASMHNEAAKEHSELISSIFGQ</sequence>
<proteinExistence type="predicted"/>
<feature type="non-terminal residue" evidence="1">
    <location>
        <position position="1"/>
    </location>
</feature>
<evidence type="ECO:0000313" key="1">
    <source>
        <dbReference type="EMBL" id="CAK0884953.1"/>
    </source>
</evidence>
<gene>
    <name evidence="1" type="ORF">PCOR1329_LOCUS66703</name>
</gene>
<evidence type="ECO:0000313" key="2">
    <source>
        <dbReference type="Proteomes" id="UP001189429"/>
    </source>
</evidence>
<accession>A0ABN9WEY6</accession>
<dbReference type="Proteomes" id="UP001189429">
    <property type="component" value="Unassembled WGS sequence"/>
</dbReference>
<reference evidence="1" key="1">
    <citation type="submission" date="2023-10" db="EMBL/GenBank/DDBJ databases">
        <authorList>
            <person name="Chen Y."/>
            <person name="Shah S."/>
            <person name="Dougan E. K."/>
            <person name="Thang M."/>
            <person name="Chan C."/>
        </authorList>
    </citation>
    <scope>NUCLEOTIDE SEQUENCE [LARGE SCALE GENOMIC DNA]</scope>
</reference>
<name>A0ABN9WEY6_9DINO</name>
<keyword evidence="2" id="KW-1185">Reference proteome</keyword>
<organism evidence="1 2">
    <name type="scientific">Prorocentrum cordatum</name>
    <dbReference type="NCBI Taxonomy" id="2364126"/>
    <lineage>
        <taxon>Eukaryota</taxon>
        <taxon>Sar</taxon>
        <taxon>Alveolata</taxon>
        <taxon>Dinophyceae</taxon>
        <taxon>Prorocentrales</taxon>
        <taxon>Prorocentraceae</taxon>
        <taxon>Prorocentrum</taxon>
    </lineage>
</organism>
<feature type="non-terminal residue" evidence="1">
    <location>
        <position position="310"/>
    </location>
</feature>
<evidence type="ECO:0008006" key="3">
    <source>
        <dbReference type="Google" id="ProtNLM"/>
    </source>
</evidence>